<evidence type="ECO:0000256" key="1">
    <source>
        <dbReference type="SAM" id="MobiDB-lite"/>
    </source>
</evidence>
<keyword evidence="2" id="KW-0472">Membrane</keyword>
<dbReference type="AlphaFoldDB" id="A0A077M899"/>
<gene>
    <name evidence="3" type="ORF">BN12_840004</name>
</gene>
<proteinExistence type="predicted"/>
<dbReference type="InterPro" id="IPR031876">
    <property type="entry name" value="DUF4760"/>
</dbReference>
<evidence type="ECO:0000313" key="3">
    <source>
        <dbReference type="EMBL" id="CCH80289.1"/>
    </source>
</evidence>
<keyword evidence="2" id="KW-0812">Transmembrane</keyword>
<name>A0A077M899_9MICO</name>
<feature type="transmembrane region" description="Helical" evidence="2">
    <location>
        <begin position="20"/>
        <end position="41"/>
    </location>
</feature>
<evidence type="ECO:0000313" key="4">
    <source>
        <dbReference type="Proteomes" id="UP000035721"/>
    </source>
</evidence>
<feature type="region of interest" description="Disordered" evidence="1">
    <location>
        <begin position="235"/>
        <end position="259"/>
    </location>
</feature>
<keyword evidence="4" id="KW-1185">Reference proteome</keyword>
<dbReference type="STRING" id="1194083.BN12_840004"/>
<dbReference type="EMBL" id="CAJB01000419">
    <property type="protein sequence ID" value="CCH80289.1"/>
    <property type="molecule type" value="Genomic_DNA"/>
</dbReference>
<organism evidence="3 4">
    <name type="scientific">Nostocoides japonicum T1-X7</name>
    <dbReference type="NCBI Taxonomy" id="1194083"/>
    <lineage>
        <taxon>Bacteria</taxon>
        <taxon>Bacillati</taxon>
        <taxon>Actinomycetota</taxon>
        <taxon>Actinomycetes</taxon>
        <taxon>Micrococcales</taxon>
        <taxon>Intrasporangiaceae</taxon>
        <taxon>Nostocoides</taxon>
    </lineage>
</organism>
<dbReference type="Proteomes" id="UP000035721">
    <property type="component" value="Unassembled WGS sequence"/>
</dbReference>
<reference evidence="3 4" key="1">
    <citation type="journal article" date="2013" name="ISME J.">
        <title>A metabolic model for members of the genus Tetrasphaera involved in enhanced biological phosphorus removal.</title>
        <authorList>
            <person name="Kristiansen R."/>
            <person name="Nguyen H.T.T."/>
            <person name="Saunders A.M."/>
            <person name="Nielsen J.L."/>
            <person name="Wimmer R."/>
            <person name="Le V.Q."/>
            <person name="McIlroy S.J."/>
            <person name="Petrovski S."/>
            <person name="Seviour R.J."/>
            <person name="Calteau A."/>
            <person name="Nielsen K.L."/>
            <person name="Nielsen P.H."/>
        </authorList>
    </citation>
    <scope>NUCLEOTIDE SEQUENCE [LARGE SCALE GENOMIC DNA]</scope>
    <source>
        <strain evidence="3 4">T1-X7</strain>
    </source>
</reference>
<dbReference type="Pfam" id="PF15956">
    <property type="entry name" value="DUF4760"/>
    <property type="match status" value="1"/>
</dbReference>
<protein>
    <submittedName>
        <fullName evidence="3">Uncharacterized protein</fullName>
    </submittedName>
</protein>
<accession>A0A077M899</accession>
<keyword evidence="2" id="KW-1133">Transmembrane helix</keyword>
<evidence type="ECO:0000256" key="2">
    <source>
        <dbReference type="SAM" id="Phobius"/>
    </source>
</evidence>
<comment type="caution">
    <text evidence="3">The sequence shown here is derived from an EMBL/GenBank/DDBJ whole genome shotgun (WGS) entry which is preliminary data.</text>
</comment>
<sequence length="259" mass="28629">MLEPTSAVGLAAQSSSLTDTLVAWGTLALAVATLALVVATWRAASAARTQLTLSAEVDAKTAQRRRAENSAAAIRRYVTTSTAFDELILPILREDSERRLQLHDSDAALAGTPFVRTSKKAYIDGDVDDLDSPTGRKVTDALRHTLDAVEELAVGVRLGVYDAYVVYNGVRTNIVGLYDVSRTHIYKARQTRELRHEPSPTAYEHYSWLVESCFPAIEGMKNRVQLADATQLPPETPEWQLEPWTDPRVTRQAQDPDRP</sequence>
<dbReference type="RefSeq" id="WP_048552326.1">
    <property type="nucleotide sequence ID" value="NZ_HF570958.1"/>
</dbReference>